<feature type="region of interest" description="Disordered" evidence="1">
    <location>
        <begin position="19"/>
        <end position="96"/>
    </location>
</feature>
<evidence type="ECO:0000256" key="1">
    <source>
        <dbReference type="SAM" id="MobiDB-lite"/>
    </source>
</evidence>
<dbReference type="EMBL" id="WNWS01000156">
    <property type="protein sequence ID" value="KAE9977284.1"/>
    <property type="molecule type" value="Genomic_DNA"/>
</dbReference>
<sequence>MTATTMMRPPLMVATPNIKREGLNSGAEDIDGESAKWERGTNGIEPSGWKKASEAAERCEDDGEKYIRAPLVPNSRRSKESEQNGAQPASESEDDK</sequence>
<name>A0A8H3UYW1_VENIN</name>
<reference evidence="2 3" key="1">
    <citation type="submission" date="2018-12" db="EMBL/GenBank/DDBJ databases">
        <title>Venturia inaequalis Genome Resource.</title>
        <authorList>
            <person name="Lichtner F.J."/>
        </authorList>
    </citation>
    <scope>NUCLEOTIDE SEQUENCE [LARGE SCALE GENOMIC DNA]</scope>
    <source>
        <strain evidence="2 3">120213</strain>
    </source>
</reference>
<proteinExistence type="predicted"/>
<evidence type="ECO:0000313" key="3">
    <source>
        <dbReference type="Proteomes" id="UP000447873"/>
    </source>
</evidence>
<protein>
    <submittedName>
        <fullName evidence="2">Uncharacterized protein</fullName>
    </submittedName>
</protein>
<organism evidence="2 3">
    <name type="scientific">Venturia inaequalis</name>
    <name type="common">Apple scab fungus</name>
    <dbReference type="NCBI Taxonomy" id="5025"/>
    <lineage>
        <taxon>Eukaryota</taxon>
        <taxon>Fungi</taxon>
        <taxon>Dikarya</taxon>
        <taxon>Ascomycota</taxon>
        <taxon>Pezizomycotina</taxon>
        <taxon>Dothideomycetes</taxon>
        <taxon>Pleosporomycetidae</taxon>
        <taxon>Venturiales</taxon>
        <taxon>Venturiaceae</taxon>
        <taxon>Venturia</taxon>
    </lineage>
</organism>
<dbReference type="AlphaFoldDB" id="A0A8H3UYW1"/>
<comment type="caution">
    <text evidence="2">The sequence shown here is derived from an EMBL/GenBank/DDBJ whole genome shotgun (WGS) entry which is preliminary data.</text>
</comment>
<gene>
    <name evidence="2" type="ORF">EG328_002113</name>
</gene>
<dbReference type="Proteomes" id="UP000447873">
    <property type="component" value="Unassembled WGS sequence"/>
</dbReference>
<evidence type="ECO:0000313" key="2">
    <source>
        <dbReference type="EMBL" id="KAE9977284.1"/>
    </source>
</evidence>
<accession>A0A8H3UYW1</accession>